<dbReference type="SUPFAM" id="SSF53850">
    <property type="entry name" value="Periplasmic binding protein-like II"/>
    <property type="match status" value="1"/>
</dbReference>
<comment type="caution">
    <text evidence="2">The sequence shown here is derived from an EMBL/GenBank/DDBJ whole genome shotgun (WGS) entry which is preliminary data.</text>
</comment>
<evidence type="ECO:0000313" key="2">
    <source>
        <dbReference type="EMBL" id="MEW9501511.1"/>
    </source>
</evidence>
<dbReference type="PROSITE" id="PS51257">
    <property type="entry name" value="PROKAR_LIPOPROTEIN"/>
    <property type="match status" value="1"/>
</dbReference>
<gene>
    <name evidence="2" type="ORF">AB1471_06800</name>
</gene>
<dbReference type="PANTHER" id="PTHR42941">
    <property type="entry name" value="SLL1037 PROTEIN"/>
    <property type="match status" value="1"/>
</dbReference>
<keyword evidence="1" id="KW-0732">Signal</keyword>
<dbReference type="Gene3D" id="3.40.190.10">
    <property type="entry name" value="Periplasmic binding protein-like II"/>
    <property type="match status" value="2"/>
</dbReference>
<dbReference type="Pfam" id="PF16868">
    <property type="entry name" value="NMT1_3"/>
    <property type="match status" value="1"/>
</dbReference>
<dbReference type="NCBIfam" id="TIGR02122">
    <property type="entry name" value="TRAP_TAXI"/>
    <property type="match status" value="1"/>
</dbReference>
<keyword evidence="3" id="KW-1185">Reference proteome</keyword>
<name>A0ABV3Q2C8_9BACL</name>
<dbReference type="RefSeq" id="WP_367778979.1">
    <property type="nucleotide sequence ID" value="NZ_JBFMIA010000003.1"/>
</dbReference>
<accession>A0ABV3Q2C8</accession>
<sequence length="330" mass="35439">MKKIAGLFIAVFTITMVLVGCSSDAGSGAAEGGDGEIPSEITFGSATVGGFWYTLSGAMADKMADVFPGSSTTIVEGGSISNILGLGESTYHIGFSNGQTVEEAVNGSGPFEEKIDNVSTVATLYPNVFHIVVRADSDIYSVEDLKEKIVSPGIKGYSGELAFLDILELSGISYDDLERIEYIGTSDGADLLRDGHIDAIAGMIASPVSTFQELDTTLGIRLIPLEEEVVEKLYEKNEGYLPYTIEGGTYPKVTEDVNTVAGYTVLLVDDDLMSTDDVYNLTKMMVENADTWKTISSVMNDFDAEYSVENNVGNMHPGAERYYKEVGAME</sequence>
<evidence type="ECO:0000313" key="3">
    <source>
        <dbReference type="Proteomes" id="UP001556040"/>
    </source>
</evidence>
<feature type="signal peptide" evidence="1">
    <location>
        <begin position="1"/>
        <end position="25"/>
    </location>
</feature>
<dbReference type="EMBL" id="JBFMIA010000003">
    <property type="protein sequence ID" value="MEW9501511.1"/>
    <property type="molecule type" value="Genomic_DNA"/>
</dbReference>
<reference evidence="2 3" key="1">
    <citation type="journal article" date="1979" name="Int. J. Syst. Evol. Microbiol.">
        <title>Bacillus globisporus subsp. marinus subsp. nov.</title>
        <authorList>
            <person name="Liu H."/>
        </authorList>
    </citation>
    <scope>NUCLEOTIDE SEQUENCE [LARGE SCALE GENOMIC DNA]</scope>
    <source>
        <strain evidence="2 3">DSM 1297</strain>
    </source>
</reference>
<protein>
    <submittedName>
        <fullName evidence="2">TAXI family TRAP transporter solute-binding subunit</fullName>
    </submittedName>
</protein>
<feature type="chain" id="PRO_5047183419" evidence="1">
    <location>
        <begin position="26"/>
        <end position="330"/>
    </location>
</feature>
<proteinExistence type="predicted"/>
<organism evidence="2 3">
    <name type="scientific">Jeotgalibacillus marinus</name>
    <dbReference type="NCBI Taxonomy" id="86667"/>
    <lineage>
        <taxon>Bacteria</taxon>
        <taxon>Bacillati</taxon>
        <taxon>Bacillota</taxon>
        <taxon>Bacilli</taxon>
        <taxon>Bacillales</taxon>
        <taxon>Caryophanaceae</taxon>
        <taxon>Jeotgalibacillus</taxon>
    </lineage>
</organism>
<dbReference type="Proteomes" id="UP001556040">
    <property type="component" value="Unassembled WGS sequence"/>
</dbReference>
<dbReference type="InterPro" id="IPR011852">
    <property type="entry name" value="TRAP_TAXI"/>
</dbReference>
<evidence type="ECO:0000256" key="1">
    <source>
        <dbReference type="SAM" id="SignalP"/>
    </source>
</evidence>
<dbReference type="PANTHER" id="PTHR42941:SF1">
    <property type="entry name" value="SLL1037 PROTEIN"/>
    <property type="match status" value="1"/>
</dbReference>
<dbReference type="CDD" id="cd13520">
    <property type="entry name" value="PBP2_TAXI_TRAP"/>
    <property type="match status" value="1"/>
</dbReference>